<accession>A0A9P7JEC8</accession>
<reference evidence="5" key="1">
    <citation type="journal article" date="2020" name="New Phytol.">
        <title>Comparative genomics reveals dynamic genome evolution in host specialist ectomycorrhizal fungi.</title>
        <authorList>
            <person name="Lofgren L.A."/>
            <person name="Nguyen N.H."/>
            <person name="Vilgalys R."/>
            <person name="Ruytinx J."/>
            <person name="Liao H.L."/>
            <person name="Branco S."/>
            <person name="Kuo A."/>
            <person name="LaButti K."/>
            <person name="Lipzen A."/>
            <person name="Andreopoulos W."/>
            <person name="Pangilinan J."/>
            <person name="Riley R."/>
            <person name="Hundley H."/>
            <person name="Na H."/>
            <person name="Barry K."/>
            <person name="Grigoriev I.V."/>
            <person name="Stajich J.E."/>
            <person name="Kennedy P.G."/>
        </authorList>
    </citation>
    <scope>NUCLEOTIDE SEQUENCE</scope>
    <source>
        <strain evidence="5">MN1</strain>
    </source>
</reference>
<evidence type="ECO:0000313" key="2">
    <source>
        <dbReference type="EMBL" id="KAG1793735.1"/>
    </source>
</evidence>
<dbReference type="EMBL" id="JABBWG010000429">
    <property type="protein sequence ID" value="KAG1793736.1"/>
    <property type="molecule type" value="Genomic_DNA"/>
</dbReference>
<dbReference type="EMBL" id="JABBWG010000012">
    <property type="protein sequence ID" value="KAG1818225.1"/>
    <property type="molecule type" value="Genomic_DNA"/>
</dbReference>
<dbReference type="OrthoDB" id="2672962at2759"/>
<name>A0A9P7JEC8_9AGAM</name>
<dbReference type="EMBL" id="JABBWG010000429">
    <property type="protein sequence ID" value="KAG1793735.1"/>
    <property type="molecule type" value="Genomic_DNA"/>
</dbReference>
<dbReference type="AlphaFoldDB" id="A0A9P7JEC8"/>
<keyword evidence="6" id="KW-1185">Reference proteome</keyword>
<evidence type="ECO:0000313" key="6">
    <source>
        <dbReference type="Proteomes" id="UP000807769"/>
    </source>
</evidence>
<evidence type="ECO:0000313" key="3">
    <source>
        <dbReference type="EMBL" id="KAG1793736.1"/>
    </source>
</evidence>
<protein>
    <submittedName>
        <fullName evidence="5">Uncharacterized protein</fullName>
    </submittedName>
</protein>
<comment type="caution">
    <text evidence="5">The sequence shown here is derived from an EMBL/GenBank/DDBJ whole genome shotgun (WGS) entry which is preliminary data.</text>
</comment>
<feature type="chain" id="PRO_5040653779" evidence="1">
    <location>
        <begin position="21"/>
        <end position="60"/>
    </location>
</feature>
<dbReference type="RefSeq" id="XP_041194285.1">
    <property type="nucleotide sequence ID" value="XM_041335466.1"/>
</dbReference>
<proteinExistence type="predicted"/>
<organism evidence="5 6">
    <name type="scientific">Suillus subaureus</name>
    <dbReference type="NCBI Taxonomy" id="48587"/>
    <lineage>
        <taxon>Eukaryota</taxon>
        <taxon>Fungi</taxon>
        <taxon>Dikarya</taxon>
        <taxon>Basidiomycota</taxon>
        <taxon>Agaricomycotina</taxon>
        <taxon>Agaricomycetes</taxon>
        <taxon>Agaricomycetidae</taxon>
        <taxon>Boletales</taxon>
        <taxon>Suillineae</taxon>
        <taxon>Suillaceae</taxon>
        <taxon>Suillus</taxon>
    </lineage>
</organism>
<dbReference type="Proteomes" id="UP000807769">
    <property type="component" value="Unassembled WGS sequence"/>
</dbReference>
<dbReference type="EMBL" id="JABBWG010000012">
    <property type="protein sequence ID" value="KAG1818226.1"/>
    <property type="molecule type" value="Genomic_DNA"/>
</dbReference>
<evidence type="ECO:0000313" key="5">
    <source>
        <dbReference type="EMBL" id="KAG1818226.1"/>
    </source>
</evidence>
<evidence type="ECO:0000256" key="1">
    <source>
        <dbReference type="SAM" id="SignalP"/>
    </source>
</evidence>
<gene>
    <name evidence="4" type="ORF">BJ212DRAFT_1349513</name>
    <name evidence="5" type="ORF">BJ212DRAFT_1349518</name>
    <name evidence="2" type="ORF">BJ212DRAFT_1414834</name>
    <name evidence="3" type="ORF">BJ212DRAFT_1414840</name>
</gene>
<evidence type="ECO:0000313" key="4">
    <source>
        <dbReference type="EMBL" id="KAG1818225.1"/>
    </source>
</evidence>
<feature type="signal peptide" evidence="1">
    <location>
        <begin position="1"/>
        <end position="20"/>
    </location>
</feature>
<keyword evidence="1" id="KW-0732">Signal</keyword>
<sequence length="60" mass="6487">MLAMIALLTSGSSMIRWVHADRHWTQEVGVILAVPIAPTDLNMISNLSRAATSCCPTCCQ</sequence>
<dbReference type="GeneID" id="64629483"/>